<reference evidence="12" key="2">
    <citation type="submission" date="2023-07" db="EMBL/GenBank/DDBJ databases">
        <authorList>
            <person name="de Witt J."/>
        </authorList>
    </citation>
    <scope>NUCLEOTIDE SEQUENCE [LARGE SCALE GENOMIC DNA]</scope>
    <source>
        <strain evidence="12">FZJ</strain>
    </source>
</reference>
<dbReference type="PIRSF" id="PIRSF000027">
    <property type="entry name" value="Cytc_c_prime"/>
    <property type="match status" value="1"/>
</dbReference>
<dbReference type="EMBL" id="FOYD01000007">
    <property type="protein sequence ID" value="SFQ85383.1"/>
    <property type="molecule type" value="Genomic_DNA"/>
</dbReference>
<evidence type="ECO:0000313" key="12">
    <source>
        <dbReference type="Proteomes" id="UP001281217"/>
    </source>
</evidence>
<dbReference type="InterPro" id="IPR015984">
    <property type="entry name" value="Cyt_c_prime_subgr"/>
</dbReference>
<dbReference type="GO" id="GO:0022900">
    <property type="term" value="P:electron transport chain"/>
    <property type="evidence" value="ECO:0007669"/>
    <property type="project" value="InterPro"/>
</dbReference>
<dbReference type="RefSeq" id="WP_235818630.1">
    <property type="nucleotide sequence ID" value="NZ_FOYD01000007.1"/>
</dbReference>
<feature type="binding site" description="covalent" evidence="7">
    <location>
        <position position="150"/>
    </location>
    <ligand>
        <name>heme c</name>
        <dbReference type="ChEBI" id="CHEBI:61717"/>
    </ligand>
</feature>
<dbReference type="GO" id="GO:0020037">
    <property type="term" value="F:heme binding"/>
    <property type="evidence" value="ECO:0007669"/>
    <property type="project" value="InterPro"/>
</dbReference>
<evidence type="ECO:0000256" key="5">
    <source>
        <dbReference type="ARBA" id="ARBA00023004"/>
    </source>
</evidence>
<organism evidence="10 11">
    <name type="scientific">Halopseudomonas formosensis</name>
    <dbReference type="NCBI Taxonomy" id="1002526"/>
    <lineage>
        <taxon>Bacteria</taxon>
        <taxon>Pseudomonadati</taxon>
        <taxon>Pseudomonadota</taxon>
        <taxon>Gammaproteobacteria</taxon>
        <taxon>Pseudomonadales</taxon>
        <taxon>Pseudomonadaceae</taxon>
        <taxon>Halopseudomonas</taxon>
    </lineage>
</organism>
<evidence type="ECO:0000256" key="3">
    <source>
        <dbReference type="ARBA" id="ARBA00022723"/>
    </source>
</evidence>
<evidence type="ECO:0000256" key="8">
    <source>
        <dbReference type="SAM" id="SignalP"/>
    </source>
</evidence>
<protein>
    <submittedName>
        <fullName evidence="9 10">Cytochrome c</fullName>
    </submittedName>
</protein>
<dbReference type="STRING" id="1002526.SAMN05216578_107124"/>
<keyword evidence="4" id="KW-0249">Electron transport</keyword>
<dbReference type="AlphaFoldDB" id="A0A1I6BWW0"/>
<keyword evidence="8" id="KW-0732">Signal</keyword>
<keyword evidence="3 6" id="KW-0479">Metal-binding</keyword>
<gene>
    <name evidence="9" type="ORF">RED13_002325</name>
    <name evidence="10" type="ORF">SAMN05216578_107124</name>
</gene>
<keyword evidence="5 6" id="KW-0408">Iron</keyword>
<sequence length="157" mass="16617">MFRTVLAGALAAVVMGAGMTAQAEVVSPEDQIKLRKAGYSYMSWNMGKIKAQVIDQSVAYDQGQILAAARTLDAIANSGMGALYGPGTDRQVGAQQTRVKPEMFDNFPDVAQLSAGLAAATGKLVDAAEADDRAALRTAFAEVGQSCKACHDKYRQR</sequence>
<dbReference type="GO" id="GO:0009055">
    <property type="term" value="F:electron transfer activity"/>
    <property type="evidence" value="ECO:0007669"/>
    <property type="project" value="InterPro"/>
</dbReference>
<dbReference type="PRINTS" id="PR00608">
    <property type="entry name" value="CYTCHROMECII"/>
</dbReference>
<dbReference type="InterPro" id="IPR002321">
    <property type="entry name" value="Cyt_c_II"/>
</dbReference>
<reference evidence="9" key="3">
    <citation type="submission" date="2024-05" db="EMBL/GenBank/DDBJ databases">
        <authorList>
            <person name="de Witt J."/>
        </authorList>
    </citation>
    <scope>NUCLEOTIDE SEQUENCE</scope>
    <source>
        <strain evidence="9">FZJ</strain>
    </source>
</reference>
<dbReference type="Proteomes" id="UP000242815">
    <property type="component" value="Unassembled WGS sequence"/>
</dbReference>
<feature type="chain" id="PRO_5043145567" evidence="8">
    <location>
        <begin position="24"/>
        <end position="157"/>
    </location>
</feature>
<feature type="signal peptide" evidence="8">
    <location>
        <begin position="1"/>
        <end position="23"/>
    </location>
</feature>
<dbReference type="SUPFAM" id="SSF47175">
    <property type="entry name" value="Cytochromes"/>
    <property type="match status" value="1"/>
</dbReference>
<evidence type="ECO:0000313" key="11">
    <source>
        <dbReference type="Proteomes" id="UP000242815"/>
    </source>
</evidence>
<keyword evidence="1" id="KW-0813">Transport</keyword>
<dbReference type="Pfam" id="PF01322">
    <property type="entry name" value="Cytochrom_C_2"/>
    <property type="match status" value="1"/>
</dbReference>
<keyword evidence="12" id="KW-1185">Reference proteome</keyword>
<dbReference type="GO" id="GO:0042597">
    <property type="term" value="C:periplasmic space"/>
    <property type="evidence" value="ECO:0007669"/>
    <property type="project" value="InterPro"/>
</dbReference>
<evidence type="ECO:0000256" key="6">
    <source>
        <dbReference type="PIRSR" id="PIRSR000027-1"/>
    </source>
</evidence>
<keyword evidence="2 7" id="KW-0349">Heme</keyword>
<comment type="PTM">
    <text evidence="7">Binds 1 heme group per subunit.</text>
</comment>
<feature type="binding site" description="axial binding residue" evidence="6">
    <location>
        <position position="151"/>
    </location>
    <ligand>
        <name>heme c</name>
        <dbReference type="ChEBI" id="CHEBI:61717"/>
    </ligand>
    <ligandPart>
        <name>Fe</name>
        <dbReference type="ChEBI" id="CHEBI:18248"/>
    </ligandPart>
</feature>
<dbReference type="EMBL" id="JAVRDO010000005">
    <property type="protein sequence ID" value="MDX9687882.1"/>
    <property type="molecule type" value="Genomic_DNA"/>
</dbReference>
<reference evidence="10 11" key="1">
    <citation type="submission" date="2016-10" db="EMBL/GenBank/DDBJ databases">
        <authorList>
            <person name="de Groot N.N."/>
        </authorList>
    </citation>
    <scope>NUCLEOTIDE SEQUENCE [LARGE SCALE GENOMIC DNA]</scope>
    <source>
        <strain evidence="10 11">JCM 18415</strain>
    </source>
</reference>
<dbReference type="PROSITE" id="PS51009">
    <property type="entry name" value="CYTCII"/>
    <property type="match status" value="1"/>
</dbReference>
<dbReference type="InterPro" id="IPR010980">
    <property type="entry name" value="Cyt_c/b562"/>
</dbReference>
<name>A0A1I6BWW0_9GAMM</name>
<evidence type="ECO:0000313" key="9">
    <source>
        <dbReference type="EMBL" id="MDX9687882.1"/>
    </source>
</evidence>
<evidence type="ECO:0000313" key="10">
    <source>
        <dbReference type="EMBL" id="SFQ85383.1"/>
    </source>
</evidence>
<evidence type="ECO:0000256" key="4">
    <source>
        <dbReference type="ARBA" id="ARBA00022982"/>
    </source>
</evidence>
<evidence type="ECO:0000256" key="1">
    <source>
        <dbReference type="ARBA" id="ARBA00022448"/>
    </source>
</evidence>
<proteinExistence type="predicted"/>
<dbReference type="Proteomes" id="UP001281217">
    <property type="component" value="Unassembled WGS sequence"/>
</dbReference>
<dbReference type="InterPro" id="IPR012127">
    <property type="entry name" value="Cyt_c_prime"/>
</dbReference>
<dbReference type="Gene3D" id="1.20.120.10">
    <property type="entry name" value="Cytochrome c/b562"/>
    <property type="match status" value="1"/>
</dbReference>
<evidence type="ECO:0000256" key="7">
    <source>
        <dbReference type="PIRSR" id="PIRSR000027-2"/>
    </source>
</evidence>
<dbReference type="GO" id="GO:0005506">
    <property type="term" value="F:iron ion binding"/>
    <property type="evidence" value="ECO:0007669"/>
    <property type="project" value="InterPro"/>
</dbReference>
<accession>A0A1I6BWW0</accession>
<evidence type="ECO:0000256" key="2">
    <source>
        <dbReference type="ARBA" id="ARBA00022617"/>
    </source>
</evidence>
<feature type="binding site" description="covalent" evidence="7">
    <location>
        <position position="147"/>
    </location>
    <ligand>
        <name>heme c</name>
        <dbReference type="ChEBI" id="CHEBI:61717"/>
    </ligand>
</feature>